<dbReference type="InterPro" id="IPR031314">
    <property type="entry name" value="DNK_dom"/>
</dbReference>
<dbReference type="Gene3D" id="3.40.50.300">
    <property type="entry name" value="P-loop containing nucleotide triphosphate hydrolases"/>
    <property type="match status" value="1"/>
</dbReference>
<keyword evidence="3" id="KW-0418">Kinase</keyword>
<gene>
    <name evidence="3" type="ORF">ACFQ47_06290</name>
</gene>
<dbReference type="Pfam" id="PF01712">
    <property type="entry name" value="dNK"/>
    <property type="match status" value="1"/>
</dbReference>
<accession>A0ABW4CMX6</accession>
<dbReference type="PANTHER" id="PTHR10513">
    <property type="entry name" value="DEOXYNUCLEOSIDE KINASE"/>
    <property type="match status" value="1"/>
</dbReference>
<comment type="caution">
    <text evidence="3">The sequence shown here is derived from an EMBL/GenBank/DDBJ whole genome shotgun (WGS) entry which is preliminary data.</text>
</comment>
<dbReference type="Proteomes" id="UP001597192">
    <property type="component" value="Unassembled WGS sequence"/>
</dbReference>
<dbReference type="SUPFAM" id="SSF52540">
    <property type="entry name" value="P-loop containing nucleoside triphosphate hydrolases"/>
    <property type="match status" value="1"/>
</dbReference>
<protein>
    <submittedName>
        <fullName evidence="3">Deoxynucleoside kinase</fullName>
    </submittedName>
</protein>
<dbReference type="PIRSF" id="PIRSF000705">
    <property type="entry name" value="DNK"/>
    <property type="match status" value="1"/>
</dbReference>
<dbReference type="InterPro" id="IPR027417">
    <property type="entry name" value="P-loop_NTPase"/>
</dbReference>
<evidence type="ECO:0000259" key="2">
    <source>
        <dbReference type="Pfam" id="PF01712"/>
    </source>
</evidence>
<keyword evidence="4" id="KW-1185">Reference proteome</keyword>
<feature type="domain" description="Deoxynucleoside kinase" evidence="2">
    <location>
        <begin position="2"/>
        <end position="216"/>
    </location>
</feature>
<sequence length="237" mass="27004">MIYILGSIGAGKTSLTKVLSEDLQAPAYYEDVEGNGMIANMLQKFYAAGQDSRKTTGTILQIAFLTFRYQQLKKALVQENAVMDSSLESDYVMASQLHQNGEIDDIDFNIYITLSQEMQSNVNGSPWNGLPDLAIYLKIDPEHEIDEIQSRGREMEDVREKPELVDYYHRVNKAYRDWAKGYTRSSIITIDRDRFDFMNNTADRNAVLDQIEKKLVDLGKLSPQRFAGLQASRAKLK</sequence>
<organism evidence="3 4">
    <name type="scientific">Lacticaseibacillus yichunensis</name>
    <dbReference type="NCBI Taxonomy" id="2486015"/>
    <lineage>
        <taxon>Bacteria</taxon>
        <taxon>Bacillati</taxon>
        <taxon>Bacillota</taxon>
        <taxon>Bacilli</taxon>
        <taxon>Lactobacillales</taxon>
        <taxon>Lactobacillaceae</taxon>
        <taxon>Lacticaseibacillus</taxon>
    </lineage>
</organism>
<dbReference type="InterPro" id="IPR050566">
    <property type="entry name" value="Deoxyribonucleoside_kinase"/>
</dbReference>
<evidence type="ECO:0000313" key="4">
    <source>
        <dbReference type="Proteomes" id="UP001597192"/>
    </source>
</evidence>
<evidence type="ECO:0000256" key="1">
    <source>
        <dbReference type="ARBA" id="ARBA00007420"/>
    </source>
</evidence>
<dbReference type="EMBL" id="JBHTOG010000031">
    <property type="protein sequence ID" value="MFD1432292.1"/>
    <property type="molecule type" value="Genomic_DNA"/>
</dbReference>
<name>A0ABW4CMX6_9LACO</name>
<keyword evidence="3" id="KW-0808">Transferase</keyword>
<dbReference type="GO" id="GO:0016301">
    <property type="term" value="F:kinase activity"/>
    <property type="evidence" value="ECO:0007669"/>
    <property type="project" value="UniProtKB-KW"/>
</dbReference>
<proteinExistence type="inferred from homology"/>
<evidence type="ECO:0000313" key="3">
    <source>
        <dbReference type="EMBL" id="MFD1432292.1"/>
    </source>
</evidence>
<dbReference type="InterPro" id="IPR002624">
    <property type="entry name" value="DCK/DGK"/>
</dbReference>
<reference evidence="4" key="1">
    <citation type="journal article" date="2019" name="Int. J. Syst. Evol. Microbiol.">
        <title>The Global Catalogue of Microorganisms (GCM) 10K type strain sequencing project: providing services to taxonomists for standard genome sequencing and annotation.</title>
        <authorList>
            <consortium name="The Broad Institute Genomics Platform"/>
            <consortium name="The Broad Institute Genome Sequencing Center for Infectious Disease"/>
            <person name="Wu L."/>
            <person name="Ma J."/>
        </authorList>
    </citation>
    <scope>NUCLEOTIDE SEQUENCE [LARGE SCALE GENOMIC DNA]</scope>
    <source>
        <strain evidence="4">CCM 8947</strain>
    </source>
</reference>
<dbReference type="RefSeq" id="WP_125696680.1">
    <property type="nucleotide sequence ID" value="NZ_JBHTOG010000031.1"/>
</dbReference>
<comment type="similarity">
    <text evidence="1">Belongs to the DCK/DGK family.</text>
</comment>
<dbReference type="PANTHER" id="PTHR10513:SF35">
    <property type="entry name" value="DEOXYADENOSINE KINASE"/>
    <property type="match status" value="1"/>
</dbReference>